<sequence>MVSFDTDRELSDEEMDGAVRSIIEHLKQNPDIGSAEIRVRRSADAKVTASSAGMHNPRMLVARGVDGHWAVKAKEESPLRGLSAIIAGHF</sequence>
<dbReference type="RefSeq" id="WP_184091431.1">
    <property type="nucleotide sequence ID" value="NZ_JACIJF010000023.1"/>
</dbReference>
<keyword evidence="2" id="KW-1185">Reference proteome</keyword>
<accession>A0A840YSN2</accession>
<dbReference type="EMBL" id="JACIJF010000023">
    <property type="protein sequence ID" value="MBB5712699.1"/>
    <property type="molecule type" value="Genomic_DNA"/>
</dbReference>
<dbReference type="AlphaFoldDB" id="A0A840YSN2"/>
<proteinExistence type="predicted"/>
<dbReference type="Proteomes" id="UP000527143">
    <property type="component" value="Unassembled WGS sequence"/>
</dbReference>
<reference evidence="1 2" key="1">
    <citation type="submission" date="2020-08" db="EMBL/GenBank/DDBJ databases">
        <title>Genomic Encyclopedia of Type Strains, Phase IV (KMG-IV): sequencing the most valuable type-strain genomes for metagenomic binning, comparative biology and taxonomic classification.</title>
        <authorList>
            <person name="Goeker M."/>
        </authorList>
    </citation>
    <scope>NUCLEOTIDE SEQUENCE [LARGE SCALE GENOMIC DNA]</scope>
    <source>
        <strain evidence="1 2">DSM 26736</strain>
    </source>
</reference>
<organism evidence="1 2">
    <name type="scientific">Sphingomonas xinjiangensis</name>
    <dbReference type="NCBI Taxonomy" id="643568"/>
    <lineage>
        <taxon>Bacteria</taxon>
        <taxon>Pseudomonadati</taxon>
        <taxon>Pseudomonadota</taxon>
        <taxon>Alphaproteobacteria</taxon>
        <taxon>Sphingomonadales</taxon>
        <taxon>Sphingomonadaceae</taxon>
        <taxon>Sphingomonas</taxon>
    </lineage>
</organism>
<gene>
    <name evidence="1" type="ORF">FHT02_003959</name>
</gene>
<evidence type="ECO:0000313" key="2">
    <source>
        <dbReference type="Proteomes" id="UP000527143"/>
    </source>
</evidence>
<name>A0A840YSN2_9SPHN</name>
<protein>
    <submittedName>
        <fullName evidence="1">Uncharacterized protein</fullName>
    </submittedName>
</protein>
<comment type="caution">
    <text evidence="1">The sequence shown here is derived from an EMBL/GenBank/DDBJ whole genome shotgun (WGS) entry which is preliminary data.</text>
</comment>
<evidence type="ECO:0000313" key="1">
    <source>
        <dbReference type="EMBL" id="MBB5712699.1"/>
    </source>
</evidence>